<name>A0AAV1SSP6_9ROSI</name>
<keyword evidence="1" id="KW-0472">Membrane</keyword>
<dbReference type="AlphaFoldDB" id="A0AAV1SSP6"/>
<dbReference type="Proteomes" id="UP001314170">
    <property type="component" value="Unassembled WGS sequence"/>
</dbReference>
<keyword evidence="1" id="KW-0812">Transmembrane</keyword>
<feature type="transmembrane region" description="Helical" evidence="1">
    <location>
        <begin position="144"/>
        <end position="161"/>
    </location>
</feature>
<gene>
    <name evidence="2" type="ORF">DCAF_LOCUS25864</name>
</gene>
<organism evidence="2 3">
    <name type="scientific">Dovyalis caffra</name>
    <dbReference type="NCBI Taxonomy" id="77055"/>
    <lineage>
        <taxon>Eukaryota</taxon>
        <taxon>Viridiplantae</taxon>
        <taxon>Streptophyta</taxon>
        <taxon>Embryophyta</taxon>
        <taxon>Tracheophyta</taxon>
        <taxon>Spermatophyta</taxon>
        <taxon>Magnoliopsida</taxon>
        <taxon>eudicotyledons</taxon>
        <taxon>Gunneridae</taxon>
        <taxon>Pentapetalae</taxon>
        <taxon>rosids</taxon>
        <taxon>fabids</taxon>
        <taxon>Malpighiales</taxon>
        <taxon>Salicaceae</taxon>
        <taxon>Flacourtieae</taxon>
        <taxon>Dovyalis</taxon>
    </lineage>
</organism>
<protein>
    <submittedName>
        <fullName evidence="2">Uncharacterized protein</fullName>
    </submittedName>
</protein>
<accession>A0AAV1SSP6</accession>
<proteinExistence type="predicted"/>
<comment type="caution">
    <text evidence="2">The sequence shown here is derived from an EMBL/GenBank/DDBJ whole genome shotgun (WGS) entry which is preliminary data.</text>
</comment>
<evidence type="ECO:0000313" key="2">
    <source>
        <dbReference type="EMBL" id="CAK7355604.1"/>
    </source>
</evidence>
<dbReference type="EMBL" id="CAWUPB010001195">
    <property type="protein sequence ID" value="CAK7355604.1"/>
    <property type="molecule type" value="Genomic_DNA"/>
</dbReference>
<evidence type="ECO:0000256" key="1">
    <source>
        <dbReference type="SAM" id="Phobius"/>
    </source>
</evidence>
<evidence type="ECO:0000313" key="3">
    <source>
        <dbReference type="Proteomes" id="UP001314170"/>
    </source>
</evidence>
<sequence>MQRQPASSKSGSLVITVEGSQSERNVPGSNVTSWTKLVLDMYPPGTSISALLPLRDDRIVIDLTKRSLHGLEIRILDDAKVLNLKILKRDAYKHVGNFDMFLFLHERSIAMIVTNVYFSLTIIVFGLGHALAGEIIVDFVAMGQHIWIEDLCFALGWAIWFTGHDAYQLKHVEGCDYDPAIVYFVNCLDLSPAAPHFP</sequence>
<feature type="transmembrane region" description="Helical" evidence="1">
    <location>
        <begin position="109"/>
        <end position="132"/>
    </location>
</feature>
<keyword evidence="3" id="KW-1185">Reference proteome</keyword>
<keyword evidence="1" id="KW-1133">Transmembrane helix</keyword>
<reference evidence="2 3" key="1">
    <citation type="submission" date="2024-01" db="EMBL/GenBank/DDBJ databases">
        <authorList>
            <person name="Waweru B."/>
        </authorList>
    </citation>
    <scope>NUCLEOTIDE SEQUENCE [LARGE SCALE GENOMIC DNA]</scope>
</reference>